<evidence type="ECO:0000256" key="1">
    <source>
        <dbReference type="SAM" id="MobiDB-lite"/>
    </source>
</evidence>
<dbReference type="SUPFAM" id="SSF81383">
    <property type="entry name" value="F-box domain"/>
    <property type="match status" value="1"/>
</dbReference>
<dbReference type="EMBL" id="CP093349">
    <property type="protein sequence ID" value="WOH10802.1"/>
    <property type="molecule type" value="Genomic_DNA"/>
</dbReference>
<evidence type="ECO:0008006" key="4">
    <source>
        <dbReference type="Google" id="ProtNLM"/>
    </source>
</evidence>
<evidence type="ECO:0000313" key="3">
    <source>
        <dbReference type="Proteomes" id="UP000077755"/>
    </source>
</evidence>
<dbReference type="Proteomes" id="UP000077755">
    <property type="component" value="Chromosome 7"/>
</dbReference>
<name>A0AAF0XPD9_DAUCS</name>
<evidence type="ECO:0000313" key="2">
    <source>
        <dbReference type="EMBL" id="WOH10802.1"/>
    </source>
</evidence>
<feature type="region of interest" description="Disordered" evidence="1">
    <location>
        <begin position="231"/>
        <end position="264"/>
    </location>
</feature>
<reference evidence="2" key="2">
    <citation type="submission" date="2022-03" db="EMBL/GenBank/DDBJ databases">
        <title>Draft title - Genomic analysis of global carrot germplasm unveils the trajectory of domestication and the origin of high carotenoid orange carrot.</title>
        <authorList>
            <person name="Iorizzo M."/>
            <person name="Ellison S."/>
            <person name="Senalik D."/>
            <person name="Macko-Podgorni A."/>
            <person name="Grzebelus D."/>
            <person name="Bostan H."/>
            <person name="Rolling W."/>
            <person name="Curaba J."/>
            <person name="Simon P."/>
        </authorList>
    </citation>
    <scope>NUCLEOTIDE SEQUENCE</scope>
    <source>
        <tissue evidence="2">Leaf</tissue>
    </source>
</reference>
<protein>
    <recommendedName>
        <fullName evidence="4">F-box domain-containing protein</fullName>
    </recommendedName>
</protein>
<reference evidence="2" key="1">
    <citation type="journal article" date="2016" name="Nat. Genet.">
        <title>A high-quality carrot genome assembly provides new insights into carotenoid accumulation and asterid genome evolution.</title>
        <authorList>
            <person name="Iorizzo M."/>
            <person name="Ellison S."/>
            <person name="Senalik D."/>
            <person name="Zeng P."/>
            <person name="Satapoomin P."/>
            <person name="Huang J."/>
            <person name="Bowman M."/>
            <person name="Iovene M."/>
            <person name="Sanseverino W."/>
            <person name="Cavagnaro P."/>
            <person name="Yildiz M."/>
            <person name="Macko-Podgorni A."/>
            <person name="Moranska E."/>
            <person name="Grzebelus E."/>
            <person name="Grzebelus D."/>
            <person name="Ashrafi H."/>
            <person name="Zheng Z."/>
            <person name="Cheng S."/>
            <person name="Spooner D."/>
            <person name="Van Deynze A."/>
            <person name="Simon P."/>
        </authorList>
    </citation>
    <scope>NUCLEOTIDE SEQUENCE</scope>
    <source>
        <tissue evidence="2">Leaf</tissue>
    </source>
</reference>
<accession>A0AAF0XPD9</accession>
<keyword evidence="3" id="KW-1185">Reference proteome</keyword>
<gene>
    <name evidence="2" type="ORF">DCAR_0730275</name>
</gene>
<dbReference type="AlphaFoldDB" id="A0AAF0XPD9"/>
<proteinExistence type="predicted"/>
<feature type="compositionally biased region" description="Acidic residues" evidence="1">
    <location>
        <begin position="243"/>
        <end position="260"/>
    </location>
</feature>
<sequence>MGTRGDDGERLTEVDLLIEVLSRLRVKPLLRCKSVSKSWDAWRNIDSKLTDVPRSTRLKVCLHGFLITTGKRGLIAFDLNKEVFVCDIKLPVNIKSVHSLYDTQDVVFKDSIAFIAYMIDKPHRINLWTLDDEACLRGGGVQASWTLKLNIGLDEQFFDVQGLNNIVDLLFFSRGWWYSLGKIVNRYIYPRDGEFIYFEEDFFKYSESLLSFEGSIPVNWCADEDVDSEDEGESIEDFKYDPEESITDSEDIEESSEADNGECRDDSAIPAVFEVAGLNLSVEADF</sequence>
<dbReference type="InterPro" id="IPR036047">
    <property type="entry name" value="F-box-like_dom_sf"/>
</dbReference>
<organism evidence="2 3">
    <name type="scientific">Daucus carota subsp. sativus</name>
    <name type="common">Carrot</name>
    <dbReference type="NCBI Taxonomy" id="79200"/>
    <lineage>
        <taxon>Eukaryota</taxon>
        <taxon>Viridiplantae</taxon>
        <taxon>Streptophyta</taxon>
        <taxon>Embryophyta</taxon>
        <taxon>Tracheophyta</taxon>
        <taxon>Spermatophyta</taxon>
        <taxon>Magnoliopsida</taxon>
        <taxon>eudicotyledons</taxon>
        <taxon>Gunneridae</taxon>
        <taxon>Pentapetalae</taxon>
        <taxon>asterids</taxon>
        <taxon>campanulids</taxon>
        <taxon>Apiales</taxon>
        <taxon>Apiaceae</taxon>
        <taxon>Apioideae</taxon>
        <taxon>Scandiceae</taxon>
        <taxon>Daucinae</taxon>
        <taxon>Daucus</taxon>
        <taxon>Daucus sect. Daucus</taxon>
    </lineage>
</organism>